<feature type="domain" description="Amidase" evidence="2">
    <location>
        <begin position="28"/>
        <end position="90"/>
    </location>
</feature>
<evidence type="ECO:0000256" key="1">
    <source>
        <dbReference type="SAM" id="MobiDB-lite"/>
    </source>
</evidence>
<feature type="domain" description="Amidase" evidence="2">
    <location>
        <begin position="100"/>
        <end position="418"/>
    </location>
</feature>
<accession>A0A6A5YI72</accession>
<dbReference type="SUPFAM" id="SSF75304">
    <property type="entry name" value="Amidase signature (AS) enzymes"/>
    <property type="match status" value="1"/>
</dbReference>
<dbReference type="PANTHER" id="PTHR42678">
    <property type="entry name" value="AMIDASE"/>
    <property type="match status" value="1"/>
</dbReference>
<evidence type="ECO:0000313" key="4">
    <source>
        <dbReference type="Proteomes" id="UP000799770"/>
    </source>
</evidence>
<dbReference type="Proteomes" id="UP000799770">
    <property type="component" value="Unassembled WGS sequence"/>
</dbReference>
<feature type="region of interest" description="Disordered" evidence="1">
    <location>
        <begin position="474"/>
        <end position="498"/>
    </location>
</feature>
<dbReference type="AlphaFoldDB" id="A0A6A5YI72"/>
<gene>
    <name evidence="3" type="ORF">BDV96DRAFT_654526</name>
</gene>
<dbReference type="InterPro" id="IPR023631">
    <property type="entry name" value="Amidase_dom"/>
</dbReference>
<dbReference type="EMBL" id="ML977360">
    <property type="protein sequence ID" value="KAF2106745.1"/>
    <property type="molecule type" value="Genomic_DNA"/>
</dbReference>
<reference evidence="3" key="1">
    <citation type="journal article" date="2020" name="Stud. Mycol.">
        <title>101 Dothideomycetes genomes: a test case for predicting lifestyles and emergence of pathogens.</title>
        <authorList>
            <person name="Haridas S."/>
            <person name="Albert R."/>
            <person name="Binder M."/>
            <person name="Bloem J."/>
            <person name="Labutti K."/>
            <person name="Salamov A."/>
            <person name="Andreopoulos B."/>
            <person name="Baker S."/>
            <person name="Barry K."/>
            <person name="Bills G."/>
            <person name="Bluhm B."/>
            <person name="Cannon C."/>
            <person name="Castanera R."/>
            <person name="Culley D."/>
            <person name="Daum C."/>
            <person name="Ezra D."/>
            <person name="Gonzalez J."/>
            <person name="Henrissat B."/>
            <person name="Kuo A."/>
            <person name="Liang C."/>
            <person name="Lipzen A."/>
            <person name="Lutzoni F."/>
            <person name="Magnuson J."/>
            <person name="Mondo S."/>
            <person name="Nolan M."/>
            <person name="Ohm R."/>
            <person name="Pangilinan J."/>
            <person name="Park H.-J."/>
            <person name="Ramirez L."/>
            <person name="Alfaro M."/>
            <person name="Sun H."/>
            <person name="Tritt A."/>
            <person name="Yoshinaga Y."/>
            <person name="Zwiers L.-H."/>
            <person name="Turgeon B."/>
            <person name="Goodwin S."/>
            <person name="Spatafora J."/>
            <person name="Crous P."/>
            <person name="Grigoriev I."/>
        </authorList>
    </citation>
    <scope>NUCLEOTIDE SEQUENCE</scope>
    <source>
        <strain evidence="3">CBS 627.86</strain>
    </source>
</reference>
<dbReference type="InterPro" id="IPR036928">
    <property type="entry name" value="AS_sf"/>
</dbReference>
<protein>
    <submittedName>
        <fullName evidence="3">Amidase family protein</fullName>
    </submittedName>
</protein>
<dbReference type="Gene3D" id="3.90.1300.10">
    <property type="entry name" value="Amidase signature (AS) domain"/>
    <property type="match status" value="1"/>
</dbReference>
<feature type="region of interest" description="Disordered" evidence="1">
    <location>
        <begin position="141"/>
        <end position="164"/>
    </location>
</feature>
<dbReference type="Pfam" id="PF01425">
    <property type="entry name" value="Amidase"/>
    <property type="match status" value="2"/>
</dbReference>
<evidence type="ECO:0000313" key="3">
    <source>
        <dbReference type="EMBL" id="KAF2106745.1"/>
    </source>
</evidence>
<proteinExistence type="predicted"/>
<dbReference type="PANTHER" id="PTHR42678:SF34">
    <property type="entry name" value="OS04G0183300 PROTEIN"/>
    <property type="match status" value="1"/>
</dbReference>
<organism evidence="3 4">
    <name type="scientific">Lophiotrema nucula</name>
    <dbReference type="NCBI Taxonomy" id="690887"/>
    <lineage>
        <taxon>Eukaryota</taxon>
        <taxon>Fungi</taxon>
        <taxon>Dikarya</taxon>
        <taxon>Ascomycota</taxon>
        <taxon>Pezizomycotina</taxon>
        <taxon>Dothideomycetes</taxon>
        <taxon>Pleosporomycetidae</taxon>
        <taxon>Pleosporales</taxon>
        <taxon>Lophiotremataceae</taxon>
        <taxon>Lophiotrema</taxon>
    </lineage>
</organism>
<keyword evidence="4" id="KW-1185">Reference proteome</keyword>
<sequence length="498" mass="53902">MSRGIDARSSTATHLQRHLTTGSTTSVELVDLYLEQIRKHNPYLKAILATAPKHLLHETASALDQERRQGKFRGPLHGIPLVVKDNIDVAPALGLPPHALVQAGAIVIAKANLSEWSWFRSDLAHSGWSAVGGQTQSAYVKGGFREDDSGGGHSNPGGSSSGSAQAVAAGFAPVAIGTETMGSLIMPSDRAARYTIKCTVKTIPQDGIVPIARGADCAGPMAKSVEDLANLLDVLVDPSTTNVPPGGYCSAVTGTWDTIKVGYLKPESWLFSPEIVRYEKEATDQICRDYYAAIGLLKRSLRVKPVELPSINDSTDGGRKNIWDAFTHAFPNLLQEYLTGVDDAQIRCLKDLIDFNEEHVEQELPRSANNQNVFIRALNSNMTSERHDEIIRWARNRCGKEGIDKTLDENDVDVIIGPGDGPMFVISGTAGYPVASLPLGRLDFNGRPFGLQVTTRAHQEALLIQVQSAWESMFPRRQPPPLDEVDPIPSPSCAVSGS</sequence>
<name>A0A6A5YI72_9PLEO</name>
<evidence type="ECO:0000259" key="2">
    <source>
        <dbReference type="Pfam" id="PF01425"/>
    </source>
</evidence>
<dbReference type="OrthoDB" id="566138at2759"/>